<evidence type="ECO:0000313" key="4">
    <source>
        <dbReference type="Proteomes" id="UP000077885"/>
    </source>
</evidence>
<comment type="caution">
    <text evidence="3">The sequence shown here is derived from an EMBL/GenBank/DDBJ whole genome shotgun (WGS) entry which is preliminary data.</text>
</comment>
<evidence type="ECO:0000256" key="1">
    <source>
        <dbReference type="ARBA" id="ARBA00022603"/>
    </source>
</evidence>
<dbReference type="PIRSF" id="PIRSF028177">
    <property type="entry name" value="Polyketide_synth_Omtfrase_TcmP"/>
    <property type="match status" value="1"/>
</dbReference>
<protein>
    <submittedName>
        <fullName evidence="3">Methyltransferase</fullName>
    </submittedName>
</protein>
<dbReference type="Proteomes" id="UP000077885">
    <property type="component" value="Unassembled WGS sequence"/>
</dbReference>
<dbReference type="InterPro" id="IPR007213">
    <property type="entry name" value="Ppm1/Ppm2/Tcmp"/>
</dbReference>
<reference evidence="4" key="1">
    <citation type="submission" date="2016-05" db="EMBL/GenBank/DDBJ databases">
        <title>Draft genome of Corynebacterium afermentans subsp. afermentans LCDC 88199T.</title>
        <authorList>
            <person name="Bernier A.-M."/>
            <person name="Bernard K."/>
        </authorList>
    </citation>
    <scope>NUCLEOTIDE SEQUENCE [LARGE SCALE GENOMIC DNA]</scope>
    <source>
        <strain evidence="4">NML02-A-017</strain>
    </source>
</reference>
<dbReference type="RefSeq" id="WP_067592384.1">
    <property type="nucleotide sequence ID" value="NZ_LXSL01000018.1"/>
</dbReference>
<dbReference type="PANTHER" id="PTHR43619:SF2">
    <property type="entry name" value="S-ADENOSYL-L-METHIONINE-DEPENDENT METHYLTRANSFERASES SUPERFAMILY PROTEIN"/>
    <property type="match status" value="1"/>
</dbReference>
<keyword evidence="1 3" id="KW-0489">Methyltransferase</keyword>
<keyword evidence="4" id="KW-1185">Reference proteome</keyword>
<keyword evidence="2 3" id="KW-0808">Transferase</keyword>
<accession>A0A1A9RYT7</accession>
<proteinExistence type="predicted"/>
<dbReference type="PANTHER" id="PTHR43619">
    <property type="entry name" value="S-ADENOSYL-L-METHIONINE-DEPENDENT METHYLTRANSFERASE YKTD-RELATED"/>
    <property type="match status" value="1"/>
</dbReference>
<dbReference type="STRING" id="1795827.A7P95_05465"/>
<dbReference type="Gene3D" id="3.40.50.150">
    <property type="entry name" value="Vaccinia Virus protein VP39"/>
    <property type="match status" value="1"/>
</dbReference>
<dbReference type="AlphaFoldDB" id="A0A1A9RYT7"/>
<dbReference type="OrthoDB" id="9800233at2"/>
<dbReference type="InterPro" id="IPR029063">
    <property type="entry name" value="SAM-dependent_MTases_sf"/>
</dbReference>
<dbReference type="SUPFAM" id="SSF53335">
    <property type="entry name" value="S-adenosyl-L-methionine-dependent methyltransferases"/>
    <property type="match status" value="1"/>
</dbReference>
<dbReference type="EMBL" id="LXSL01000018">
    <property type="protein sequence ID" value="OAM28410.1"/>
    <property type="molecule type" value="Genomic_DNA"/>
</dbReference>
<gene>
    <name evidence="3" type="ORF">A7P95_05465</name>
</gene>
<evidence type="ECO:0000313" key="3">
    <source>
        <dbReference type="EMBL" id="OAM28410.1"/>
    </source>
</evidence>
<sequence>MNQRLSSDTISQLSTTMLIPLWAKAVEYDRADALIKDAAAVQMLRQINYDFSIFAKSKLSQPGCCARAALIDEEAQRFIAQHPDCVVVQLGAGLDARFERLGRPPVTAWYDLDLPNVIGIRRQLLPESGNHYLAASMFDESWAHTAAAHGKPVLLLTEGVLMYFEEAQVKALLAMIARTLPHAVLVFDMLPPVAVGRAKRHDALGKMAQSPEFKWSLPDARVMEAWLPGSKVRVVGRLSRRCGHRYPWLFRLIYRTGWGKRLFDQKIIKIELP</sequence>
<name>A0A1A9RYT7_9NEIS</name>
<dbReference type="GO" id="GO:0032259">
    <property type="term" value="P:methylation"/>
    <property type="evidence" value="ECO:0007669"/>
    <property type="project" value="UniProtKB-KW"/>
</dbReference>
<evidence type="ECO:0000256" key="2">
    <source>
        <dbReference type="ARBA" id="ARBA00022679"/>
    </source>
</evidence>
<dbReference type="Pfam" id="PF04072">
    <property type="entry name" value="LCM"/>
    <property type="match status" value="1"/>
</dbReference>
<dbReference type="InterPro" id="IPR016874">
    <property type="entry name" value="TcmP-like"/>
</dbReference>
<dbReference type="GO" id="GO:0008168">
    <property type="term" value="F:methyltransferase activity"/>
    <property type="evidence" value="ECO:0007669"/>
    <property type="project" value="UniProtKB-KW"/>
</dbReference>
<organism evidence="3 4">
    <name type="scientific">Eikenella longinqua</name>
    <dbReference type="NCBI Taxonomy" id="1795827"/>
    <lineage>
        <taxon>Bacteria</taxon>
        <taxon>Pseudomonadati</taxon>
        <taxon>Pseudomonadota</taxon>
        <taxon>Betaproteobacteria</taxon>
        <taxon>Neisseriales</taxon>
        <taxon>Neisseriaceae</taxon>
        <taxon>Eikenella</taxon>
    </lineage>
</organism>